<dbReference type="STRING" id="1705394.SP60_00870"/>
<dbReference type="AlphaFoldDB" id="A0A0M4NHT5"/>
<dbReference type="OrthoDB" id="271821at2"/>
<accession>A0A0M4NHT5</accession>
<organism evidence="2 3">
    <name type="scientific">Candidatus Thioglobus autotrophicus</name>
    <dbReference type="NCBI Taxonomy" id="1705394"/>
    <lineage>
        <taxon>Bacteria</taxon>
        <taxon>Pseudomonadati</taxon>
        <taxon>Pseudomonadota</taxon>
        <taxon>Gammaproteobacteria</taxon>
        <taxon>Candidatus Pseudothioglobaceae</taxon>
        <taxon>Candidatus Thioglobus</taxon>
    </lineage>
</organism>
<evidence type="ECO:0000313" key="2">
    <source>
        <dbReference type="EMBL" id="ALE51926.1"/>
    </source>
</evidence>
<dbReference type="EMBL" id="CP010552">
    <property type="protein sequence ID" value="ALE51926.1"/>
    <property type="molecule type" value="Genomic_DNA"/>
</dbReference>
<evidence type="ECO:0000313" key="3">
    <source>
        <dbReference type="Proteomes" id="UP000058020"/>
    </source>
</evidence>
<gene>
    <name evidence="2" type="ORF">SP60_00870</name>
</gene>
<dbReference type="PATRIC" id="fig|1705394.5.peg.174"/>
<sequence length="229" mass="26526">MKVKNKYVIRSRISEAKFRQIILLFSEDLSATQISHLTSLSRQTINKYLTAIRLRILELSLLQSDPLVGQIEVDESYFGARRVRGKRGRGARGKTIVFGLLKRGDQVYTEIVPDCSSATLQRIIKGKTSIDSVIHSDGWRGYNGFVDFGYKKHFRVHHSKNEFARGNSHINGIESFWGYAKNRLVKFKGMDKSMFNLHLKECEFRFNNRKQNIYKVLLGMFRKESLKLS</sequence>
<proteinExistence type="predicted"/>
<name>A0A0M4NHT5_9GAMM</name>
<dbReference type="InterPro" id="IPR024445">
    <property type="entry name" value="Tnp_ISXO2-like"/>
</dbReference>
<dbReference type="PANTHER" id="PTHR47163">
    <property type="entry name" value="DDE_TNP_IS1595 DOMAIN-CONTAINING PROTEIN"/>
    <property type="match status" value="1"/>
</dbReference>
<dbReference type="SMART" id="SM01126">
    <property type="entry name" value="DDE_Tnp_IS1595"/>
    <property type="match status" value="1"/>
</dbReference>
<dbReference type="RefSeq" id="WP_053950847.1">
    <property type="nucleotide sequence ID" value="NZ_CP010552.1"/>
</dbReference>
<dbReference type="PANTHER" id="PTHR47163:SF2">
    <property type="entry name" value="SI:DKEY-17M8.2"/>
    <property type="match status" value="1"/>
</dbReference>
<reference evidence="2 3" key="1">
    <citation type="journal article" date="2015" name="Genome Announc.">
        <title>Genome Sequence of 'Candidatus Thioglobus autotrophica' Strain EF1, a Chemoautotroph from the SUP05 Clade of Marine Gammaproteobacteria.</title>
        <authorList>
            <person name="Shah V."/>
            <person name="Morris R.M."/>
        </authorList>
    </citation>
    <scope>NUCLEOTIDE SEQUENCE [LARGE SCALE GENOMIC DNA]</scope>
    <source>
        <strain evidence="2 3">EF1</strain>
    </source>
</reference>
<dbReference type="NCBIfam" id="NF033547">
    <property type="entry name" value="transpos_IS1595"/>
    <property type="match status" value="1"/>
</dbReference>
<evidence type="ECO:0000259" key="1">
    <source>
        <dbReference type="SMART" id="SM01126"/>
    </source>
</evidence>
<dbReference type="InterPro" id="IPR053164">
    <property type="entry name" value="IS1016-like_transposase"/>
</dbReference>
<dbReference type="Proteomes" id="UP000058020">
    <property type="component" value="Chromosome"/>
</dbReference>
<dbReference type="Pfam" id="PF12762">
    <property type="entry name" value="DDE_Tnp_IS1595"/>
    <property type="match status" value="1"/>
</dbReference>
<feature type="domain" description="ISXO2-like transposase" evidence="1">
    <location>
        <begin position="66"/>
        <end position="207"/>
    </location>
</feature>
<dbReference type="KEGG" id="tho:SP60_00870"/>
<keyword evidence="3" id="KW-1185">Reference proteome</keyword>
<protein>
    <submittedName>
        <fullName evidence="2">Transposase</fullName>
    </submittedName>
</protein>